<accession>A0A857J7L6</accession>
<dbReference type="PANTHER" id="PTHR10612:SF34">
    <property type="entry name" value="APOLIPOPROTEIN D"/>
    <property type="match status" value="1"/>
</dbReference>
<feature type="domain" description="Lipocalin/cytosolic fatty-acid binding" evidence="3">
    <location>
        <begin position="42"/>
        <end position="182"/>
    </location>
</feature>
<dbReference type="PROSITE" id="PS00213">
    <property type="entry name" value="LIPOCALIN"/>
    <property type="match status" value="1"/>
</dbReference>
<evidence type="ECO:0000256" key="1">
    <source>
        <dbReference type="ARBA" id="ARBA00006889"/>
    </source>
</evidence>
<dbReference type="SUPFAM" id="SSF50814">
    <property type="entry name" value="Lipocalins"/>
    <property type="match status" value="1"/>
</dbReference>
<dbReference type="PRINTS" id="PR01171">
    <property type="entry name" value="BCTLIPOCALIN"/>
</dbReference>
<feature type="chain" id="PRO_5033201850" description="Outer membrane lipoprotein Blc" evidence="2">
    <location>
        <begin position="23"/>
        <end position="185"/>
    </location>
</feature>
<sequence length="185" mass="20479">MNKSTIRLLAAAGLGAAAVALVVGCASGSGKTDVPLPLARNIDIPRYMGSWYVIANIPTWPERGARDAVESYTQAADGHIDIDFRYRKQEGDGELKHMGSKGFVSEQDGAIWGVQFVWPIKADYRIAHVEPDYSQTIVAREKRDYVWIMARTPTIPEERYQALVARVAAMGYDVSKLQRVPQAAR</sequence>
<keyword evidence="2" id="KW-0449">Lipoprotein</keyword>
<comment type="function">
    <text evidence="2">Involved in the storage or transport of lipids necessary for membrane maintenance under stressful conditions. Displays a binding preference for lysophospholipids.</text>
</comment>
<comment type="similarity">
    <text evidence="1 2">Belongs to the calycin superfamily. Lipocalin family.</text>
</comment>
<dbReference type="GO" id="GO:0009279">
    <property type="term" value="C:cell outer membrane"/>
    <property type="evidence" value="ECO:0007669"/>
    <property type="project" value="UniProtKB-SubCell"/>
</dbReference>
<dbReference type="GO" id="GO:0006950">
    <property type="term" value="P:response to stress"/>
    <property type="evidence" value="ECO:0007669"/>
    <property type="project" value="UniProtKB-ARBA"/>
</dbReference>
<dbReference type="InterPro" id="IPR022271">
    <property type="entry name" value="Lipocalin_ApoD"/>
</dbReference>
<gene>
    <name evidence="4" type="ORF">GT347_14295</name>
</gene>
<feature type="signal peptide" evidence="2">
    <location>
        <begin position="1"/>
        <end position="22"/>
    </location>
</feature>
<keyword evidence="2" id="KW-0472">Membrane</keyword>
<keyword evidence="2" id="KW-0446">Lipid-binding</keyword>
<dbReference type="GO" id="GO:0008289">
    <property type="term" value="F:lipid binding"/>
    <property type="evidence" value="ECO:0007669"/>
    <property type="project" value="UniProtKB-UniRule"/>
</dbReference>
<dbReference type="InterPro" id="IPR022272">
    <property type="entry name" value="Lipocalin_CS"/>
</dbReference>
<dbReference type="KEGG" id="xyk:GT347_14295"/>
<dbReference type="PROSITE" id="PS51257">
    <property type="entry name" value="PROKAR_LIPOPROTEIN"/>
    <property type="match status" value="1"/>
</dbReference>
<dbReference type="EMBL" id="CP047650">
    <property type="protein sequence ID" value="QHI99051.1"/>
    <property type="molecule type" value="Genomic_DNA"/>
</dbReference>
<dbReference type="AlphaFoldDB" id="A0A857J7L6"/>
<protein>
    <recommendedName>
        <fullName evidence="2">Outer membrane lipoprotein Blc</fullName>
    </recommendedName>
</protein>
<dbReference type="Pfam" id="PF08212">
    <property type="entry name" value="Lipocalin_2"/>
    <property type="match status" value="1"/>
</dbReference>
<dbReference type="CDD" id="cd19438">
    <property type="entry name" value="lipocalin_Blc-like"/>
    <property type="match status" value="1"/>
</dbReference>
<comment type="subcellular location">
    <subcellularLocation>
        <location evidence="2">Cell outer membrane</location>
    </subcellularLocation>
</comment>
<evidence type="ECO:0000256" key="2">
    <source>
        <dbReference type="PIRNR" id="PIRNR036893"/>
    </source>
</evidence>
<dbReference type="InterPro" id="IPR002446">
    <property type="entry name" value="Lipocalin_bac"/>
</dbReference>
<reference evidence="4 5" key="1">
    <citation type="submission" date="2020-01" db="EMBL/GenBank/DDBJ databases">
        <title>Genome sequencing of strain KACC 21265.</title>
        <authorList>
            <person name="Heo J."/>
            <person name="Kim S.-J."/>
            <person name="Kim J.-S."/>
            <person name="Hong S.-B."/>
            <person name="Kwon S.-W."/>
        </authorList>
    </citation>
    <scope>NUCLEOTIDE SEQUENCE [LARGE SCALE GENOMIC DNA]</scope>
    <source>
        <strain evidence="4 5">KACC 21265</strain>
    </source>
</reference>
<keyword evidence="2" id="KW-0732">Signal</keyword>
<comment type="subunit">
    <text evidence="2">Homodimer.</text>
</comment>
<dbReference type="Gene3D" id="2.40.128.20">
    <property type="match status" value="1"/>
</dbReference>
<dbReference type="InterPro" id="IPR000566">
    <property type="entry name" value="Lipocln_cytosolic_FA-bd_dom"/>
</dbReference>
<dbReference type="InterPro" id="IPR047202">
    <property type="entry name" value="Lipocalin_Blc-like_dom"/>
</dbReference>
<evidence type="ECO:0000259" key="3">
    <source>
        <dbReference type="Pfam" id="PF08212"/>
    </source>
</evidence>
<keyword evidence="5" id="KW-1185">Reference proteome</keyword>
<dbReference type="PANTHER" id="PTHR10612">
    <property type="entry name" value="APOLIPOPROTEIN D"/>
    <property type="match status" value="1"/>
</dbReference>
<name>A0A857J7L6_9BURK</name>
<dbReference type="RefSeq" id="WP_160552806.1">
    <property type="nucleotide sequence ID" value="NZ_CP047650.1"/>
</dbReference>
<dbReference type="PIRSF" id="PIRSF036893">
    <property type="entry name" value="Lipocalin_ApoD"/>
    <property type="match status" value="1"/>
</dbReference>
<evidence type="ECO:0000313" key="5">
    <source>
        <dbReference type="Proteomes" id="UP000464787"/>
    </source>
</evidence>
<keyword evidence="2" id="KW-0998">Cell outer membrane</keyword>
<dbReference type="InterPro" id="IPR012674">
    <property type="entry name" value="Calycin"/>
</dbReference>
<proteinExistence type="inferred from homology"/>
<evidence type="ECO:0000313" key="4">
    <source>
        <dbReference type="EMBL" id="QHI99051.1"/>
    </source>
</evidence>
<organism evidence="4 5">
    <name type="scientific">Xylophilus rhododendri</name>
    <dbReference type="NCBI Taxonomy" id="2697032"/>
    <lineage>
        <taxon>Bacteria</taxon>
        <taxon>Pseudomonadati</taxon>
        <taxon>Pseudomonadota</taxon>
        <taxon>Betaproteobacteria</taxon>
        <taxon>Burkholderiales</taxon>
        <taxon>Xylophilus</taxon>
    </lineage>
</organism>
<dbReference type="Proteomes" id="UP000464787">
    <property type="component" value="Chromosome"/>
</dbReference>